<dbReference type="InterPro" id="IPR036271">
    <property type="entry name" value="Tet_transcr_reg_TetR-rel_C_sf"/>
</dbReference>
<dbReference type="Proteomes" id="UP000035350">
    <property type="component" value="Unassembled WGS sequence"/>
</dbReference>
<dbReference type="InterPro" id="IPR001647">
    <property type="entry name" value="HTH_TetR"/>
</dbReference>
<dbReference type="AlphaFoldDB" id="A0A0G8BZY6"/>
<evidence type="ECO:0000256" key="1">
    <source>
        <dbReference type="ARBA" id="ARBA00022491"/>
    </source>
</evidence>
<accession>A0A2B6FNJ5</accession>
<dbReference type="GO" id="GO:0003677">
    <property type="term" value="F:DNA binding"/>
    <property type="evidence" value="ECO:0007669"/>
    <property type="project" value="UniProtKB-UniRule"/>
</dbReference>
<dbReference type="Gene3D" id="1.10.357.10">
    <property type="entry name" value="Tetracycline Repressor, domain 2"/>
    <property type="match status" value="1"/>
</dbReference>
<dbReference type="SUPFAM" id="SSF46689">
    <property type="entry name" value="Homeodomain-like"/>
    <property type="match status" value="1"/>
</dbReference>
<evidence type="ECO:0000256" key="2">
    <source>
        <dbReference type="ARBA" id="ARBA00023125"/>
    </source>
</evidence>
<dbReference type="PATRIC" id="fig|1396.433.peg.5134"/>
<keyword evidence="2" id="KW-0238">DNA-binding</keyword>
<reference evidence="3 4" key="1">
    <citation type="journal article" date="2015" name="Genome Announc.">
        <title>Next-Generation Whole-Genome Sequencing of Eight Strains of Bacillus cereus, Isolated from Food.</title>
        <authorList>
            <person name="Krawczyk A.O."/>
            <person name="de Jong A."/>
            <person name="Eijlander R.T."/>
            <person name="Berendsen E.M."/>
            <person name="Holsappel S."/>
            <person name="Wells-Bennik M.H."/>
            <person name="Kuipers O.P."/>
        </authorList>
    </citation>
    <scope>NUCLEOTIDE SEQUENCE [LARGE SCALE GENOMIC DNA]</scope>
    <source>
        <strain evidence="3 4">B4147</strain>
    </source>
</reference>
<dbReference type="PANTHER" id="PTHR43479">
    <property type="entry name" value="ACREF/ENVCD OPERON REPRESSOR-RELATED"/>
    <property type="match status" value="1"/>
</dbReference>
<proteinExistence type="predicted"/>
<dbReference type="Pfam" id="PF21313">
    <property type="entry name" value="EthR_C"/>
    <property type="match status" value="1"/>
</dbReference>
<accession>A0A0G8BZY6</accession>
<protein>
    <submittedName>
        <fullName evidence="3">Uncharacterized protein</fullName>
    </submittedName>
</protein>
<evidence type="ECO:0000313" key="4">
    <source>
        <dbReference type="Proteomes" id="UP000035350"/>
    </source>
</evidence>
<dbReference type="SUPFAM" id="SSF48498">
    <property type="entry name" value="Tetracyclin repressor-like, C-terminal domain"/>
    <property type="match status" value="1"/>
</dbReference>
<comment type="caution">
    <text evidence="3">The sequence shown here is derived from an EMBL/GenBank/DDBJ whole genome shotgun (WGS) entry which is preliminary data.</text>
</comment>
<dbReference type="PROSITE" id="PS50977">
    <property type="entry name" value="HTH_TETR_2"/>
    <property type="match status" value="1"/>
</dbReference>
<evidence type="ECO:0000313" key="3">
    <source>
        <dbReference type="EMBL" id="KKZ93167.1"/>
    </source>
</evidence>
<dbReference type="Pfam" id="PF00440">
    <property type="entry name" value="TetR_N"/>
    <property type="match status" value="1"/>
</dbReference>
<reference evidence="4" key="2">
    <citation type="submission" date="2015-04" db="EMBL/GenBank/DDBJ databases">
        <title>Draft Genome Sequences of Eight Spore-Forming Food Isolates of Bacillus cereus Genome sequencing.</title>
        <authorList>
            <person name="Krawcyk A.O."/>
            <person name="de Jong A."/>
            <person name="Eijlander R.T."/>
            <person name="Berendsen E.M."/>
            <person name="Holsappel S."/>
            <person name="Wells-Bennik M."/>
            <person name="Kuipers O.P."/>
        </authorList>
    </citation>
    <scope>NUCLEOTIDE SEQUENCE [LARGE SCALE GENOMIC DNA]</scope>
    <source>
        <strain evidence="4">B4147</strain>
    </source>
</reference>
<dbReference type="RefSeq" id="WP_046959616.1">
    <property type="nucleotide sequence ID" value="NZ_CP036073.1"/>
</dbReference>
<name>A0A0G8BZY6_9BACI</name>
<dbReference type="EMBL" id="LCYN01000031">
    <property type="protein sequence ID" value="KKZ93167.1"/>
    <property type="molecule type" value="Genomic_DNA"/>
</dbReference>
<dbReference type="InterPro" id="IPR009057">
    <property type="entry name" value="Homeodomain-like_sf"/>
</dbReference>
<organism evidence="3 4">
    <name type="scientific">Bacillus wiedmannii</name>
    <dbReference type="NCBI Taxonomy" id="1890302"/>
    <lineage>
        <taxon>Bacteria</taxon>
        <taxon>Bacillati</taxon>
        <taxon>Bacillota</taxon>
        <taxon>Bacilli</taxon>
        <taxon>Bacillales</taxon>
        <taxon>Bacillaceae</taxon>
        <taxon>Bacillus</taxon>
        <taxon>Bacillus cereus group</taxon>
    </lineage>
</organism>
<dbReference type="PANTHER" id="PTHR43479:SF7">
    <property type="entry name" value="TETR-FAMILY TRANSCRIPTIONAL REGULATOR"/>
    <property type="match status" value="1"/>
</dbReference>
<sequence>MKNNTLSSRKHRSLETKKKLLHAGYTIFIHNGFQKTTITQIIKHAETGYGTAYVYFKNKDDLLIVLMEDVMNQFYDIAERSFSPQTKEEAHKMIQNQVRAFLQLAEKERAILQVVQEAIGLSKEIRQKWDEIRERFIKNIMQDITYSQESGLAHTELNEEIVARAWFAMNEMFLWTIVKNDKELELGEIVHTLTEMYTTGLYK</sequence>
<gene>
    <name evidence="3" type="ORF">B4147_2403</name>
</gene>
<dbReference type="InterPro" id="IPR049397">
    <property type="entry name" value="EthR_C"/>
</dbReference>
<dbReference type="InterPro" id="IPR050624">
    <property type="entry name" value="HTH-type_Tx_Regulator"/>
</dbReference>
<dbReference type="Gene3D" id="1.10.10.60">
    <property type="entry name" value="Homeodomain-like"/>
    <property type="match status" value="1"/>
</dbReference>
<keyword evidence="1" id="KW-0678">Repressor</keyword>